<reference evidence="3 4" key="1">
    <citation type="journal article" date="2004" name="Science">
        <title>The genome of the diatom Thalassiosira pseudonana: ecology, evolution, and metabolism.</title>
        <authorList>
            <person name="Armbrust E.V."/>
            <person name="Berges J.A."/>
            <person name="Bowler C."/>
            <person name="Green B.R."/>
            <person name="Martinez D."/>
            <person name="Putnam N.H."/>
            <person name="Zhou S."/>
            <person name="Allen A.E."/>
            <person name="Apt K.E."/>
            <person name="Bechner M."/>
            <person name="Brzezinski M.A."/>
            <person name="Chaal B.K."/>
            <person name="Chiovitti A."/>
            <person name="Davis A.K."/>
            <person name="Demarest M.S."/>
            <person name="Detter J.C."/>
            <person name="Glavina T."/>
            <person name="Goodstein D."/>
            <person name="Hadi M.Z."/>
            <person name="Hellsten U."/>
            <person name="Hildebrand M."/>
            <person name="Jenkins B.D."/>
            <person name="Jurka J."/>
            <person name="Kapitonov V.V."/>
            <person name="Kroger N."/>
            <person name="Lau W.W."/>
            <person name="Lane T.W."/>
            <person name="Larimer F.W."/>
            <person name="Lippmeier J.C."/>
            <person name="Lucas S."/>
            <person name="Medina M."/>
            <person name="Montsant A."/>
            <person name="Obornik M."/>
            <person name="Parker M.S."/>
            <person name="Palenik B."/>
            <person name="Pazour G.J."/>
            <person name="Richardson P.M."/>
            <person name="Rynearson T.A."/>
            <person name="Saito M.A."/>
            <person name="Schwartz D.C."/>
            <person name="Thamatrakoln K."/>
            <person name="Valentin K."/>
            <person name="Vardi A."/>
            <person name="Wilkerson F.P."/>
            <person name="Rokhsar D.S."/>
        </authorList>
    </citation>
    <scope>NUCLEOTIDE SEQUENCE [LARGE SCALE GENOMIC DNA]</scope>
    <source>
        <strain evidence="3 4">CCMP1335</strain>
    </source>
</reference>
<evidence type="ECO:0000313" key="3">
    <source>
        <dbReference type="EMBL" id="EED86137.1"/>
    </source>
</evidence>
<evidence type="ECO:0000313" key="4">
    <source>
        <dbReference type="Proteomes" id="UP000001449"/>
    </source>
</evidence>
<reference evidence="3 4" key="2">
    <citation type="journal article" date="2008" name="Nature">
        <title>The Phaeodactylum genome reveals the evolutionary history of diatom genomes.</title>
        <authorList>
            <person name="Bowler C."/>
            <person name="Allen A.E."/>
            <person name="Badger J.H."/>
            <person name="Grimwood J."/>
            <person name="Jabbari K."/>
            <person name="Kuo A."/>
            <person name="Maheswari U."/>
            <person name="Martens C."/>
            <person name="Maumus F."/>
            <person name="Otillar R.P."/>
            <person name="Rayko E."/>
            <person name="Salamov A."/>
            <person name="Vandepoele K."/>
            <person name="Beszteri B."/>
            <person name="Gruber A."/>
            <person name="Heijde M."/>
            <person name="Katinka M."/>
            <person name="Mock T."/>
            <person name="Valentin K."/>
            <person name="Verret F."/>
            <person name="Berges J.A."/>
            <person name="Brownlee C."/>
            <person name="Cadoret J.P."/>
            <person name="Chiovitti A."/>
            <person name="Choi C.J."/>
            <person name="Coesel S."/>
            <person name="De Martino A."/>
            <person name="Detter J.C."/>
            <person name="Durkin C."/>
            <person name="Falciatore A."/>
            <person name="Fournet J."/>
            <person name="Haruta M."/>
            <person name="Huysman M.J."/>
            <person name="Jenkins B.D."/>
            <person name="Jiroutova K."/>
            <person name="Jorgensen R.E."/>
            <person name="Joubert Y."/>
            <person name="Kaplan A."/>
            <person name="Kroger N."/>
            <person name="Kroth P.G."/>
            <person name="La Roche J."/>
            <person name="Lindquist E."/>
            <person name="Lommer M."/>
            <person name="Martin-Jezequel V."/>
            <person name="Lopez P.J."/>
            <person name="Lucas S."/>
            <person name="Mangogna M."/>
            <person name="McGinnis K."/>
            <person name="Medlin L.K."/>
            <person name="Montsant A."/>
            <person name="Oudot-Le Secq M.P."/>
            <person name="Napoli C."/>
            <person name="Obornik M."/>
            <person name="Parker M.S."/>
            <person name="Petit J.L."/>
            <person name="Porcel B.M."/>
            <person name="Poulsen N."/>
            <person name="Robison M."/>
            <person name="Rychlewski L."/>
            <person name="Rynearson T.A."/>
            <person name="Schmutz J."/>
            <person name="Shapiro H."/>
            <person name="Siaut M."/>
            <person name="Stanley M."/>
            <person name="Sussman M.R."/>
            <person name="Taylor A.R."/>
            <person name="Vardi A."/>
            <person name="von Dassow P."/>
            <person name="Vyverman W."/>
            <person name="Willis A."/>
            <person name="Wyrwicz L.S."/>
            <person name="Rokhsar D.S."/>
            <person name="Weissenbach J."/>
            <person name="Armbrust E.V."/>
            <person name="Green B.R."/>
            <person name="Van de Peer Y."/>
            <person name="Grigoriev I.V."/>
        </authorList>
    </citation>
    <scope>NUCLEOTIDE SEQUENCE [LARGE SCALE GENOMIC DNA]</scope>
    <source>
        <strain evidence="3 4">CCMP1335</strain>
    </source>
</reference>
<feature type="transmembrane region" description="Helical" evidence="2">
    <location>
        <begin position="84"/>
        <end position="102"/>
    </location>
</feature>
<dbReference type="AlphaFoldDB" id="B8LEV7"/>
<keyword evidence="4" id="KW-1185">Reference proteome</keyword>
<name>B8LEV7_THAPS</name>
<keyword evidence="2" id="KW-1133">Transmembrane helix</keyword>
<keyword evidence="1" id="KW-0175">Coiled coil</keyword>
<keyword evidence="2" id="KW-0472">Membrane</keyword>
<dbReference type="GeneID" id="7447424"/>
<dbReference type="RefSeq" id="XP_002297563.1">
    <property type="nucleotide sequence ID" value="XM_002297527.1"/>
</dbReference>
<organism evidence="3 4">
    <name type="scientific">Thalassiosira pseudonana</name>
    <name type="common">Marine diatom</name>
    <name type="synonym">Cyclotella nana</name>
    <dbReference type="NCBI Taxonomy" id="35128"/>
    <lineage>
        <taxon>Eukaryota</taxon>
        <taxon>Sar</taxon>
        <taxon>Stramenopiles</taxon>
        <taxon>Ochrophyta</taxon>
        <taxon>Bacillariophyta</taxon>
        <taxon>Coscinodiscophyceae</taxon>
        <taxon>Thalassiosirophycidae</taxon>
        <taxon>Thalassiosirales</taxon>
        <taxon>Thalassiosiraceae</taxon>
        <taxon>Thalassiosira</taxon>
    </lineage>
</organism>
<dbReference type="InParanoid" id="B8LEV7"/>
<protein>
    <submittedName>
        <fullName evidence="3">Uncharacterized protein</fullName>
    </submittedName>
</protein>
<dbReference type="Proteomes" id="UP000001449">
    <property type="component" value="Unassembled WGS sequence"/>
</dbReference>
<accession>B8LEV7</accession>
<dbReference type="PaxDb" id="35128-Thapsdraft1935"/>
<sequence>MSAHIASSYANSRANDLVAPLLKKGGGGTGTVATTTSDAQQNSIISEPTIKPTATTILRATAVALVSAAGVASSIAAFLVSPAIIVYFAGGMCLANVPVVLYKERKMALLPALRNTVNELREMSQTLQRQVDSLQKELDDLNTCAMRFEGVENELQELATTQGTNVERLVDLVSENEQILFLMRENLRQKVLQDVISIVVRTDRDNTQRIDKVEAKLLALKITVKLEVYGIFFDQDKFLMAVALNPTLAGVICTIRKLMPEVDENGNPCDDQSSKSDDSYFLDEDDMYDMFYMSRDEQRKRGSVMALRAAFHGQKGVSLARLGEFT</sequence>
<feature type="transmembrane region" description="Helical" evidence="2">
    <location>
        <begin position="57"/>
        <end position="78"/>
    </location>
</feature>
<evidence type="ECO:0000256" key="1">
    <source>
        <dbReference type="SAM" id="Coils"/>
    </source>
</evidence>
<dbReference type="OMA" id="IAGGICC"/>
<keyword evidence="2" id="KW-0812">Transmembrane</keyword>
<dbReference type="KEGG" id="tps:THAPSDRAFT_bd1935"/>
<dbReference type="eggNOG" id="ENOG502RWUW">
    <property type="taxonomic scope" value="Eukaryota"/>
</dbReference>
<dbReference type="HOGENOM" id="CLU_067242_0_0_1"/>
<gene>
    <name evidence="3" type="ORF">THAPSDRAFT_bd1935</name>
</gene>
<feature type="coiled-coil region" evidence="1">
    <location>
        <begin position="110"/>
        <end position="144"/>
    </location>
</feature>
<dbReference type="EMBL" id="DS999450">
    <property type="protein sequence ID" value="EED86137.1"/>
    <property type="molecule type" value="Genomic_DNA"/>
</dbReference>
<proteinExistence type="predicted"/>
<evidence type="ECO:0000256" key="2">
    <source>
        <dbReference type="SAM" id="Phobius"/>
    </source>
</evidence>